<dbReference type="Pfam" id="PF05860">
    <property type="entry name" value="TPS"/>
    <property type="match status" value="1"/>
</dbReference>
<dbReference type="Proteomes" id="UP000048841">
    <property type="component" value="Unassembled WGS sequence"/>
</dbReference>
<dbReference type="AlphaFoldDB" id="A0A0E1NGY2"/>
<dbReference type="SUPFAM" id="SSF51126">
    <property type="entry name" value="Pectin lyase-like"/>
    <property type="match status" value="1"/>
</dbReference>
<dbReference type="RefSeq" id="WP_013650607.1">
    <property type="nucleotide sequence ID" value="NZ_CGBR01000057.1"/>
</dbReference>
<dbReference type="InterPro" id="IPR011050">
    <property type="entry name" value="Pectin_lyase_fold/virulence"/>
</dbReference>
<dbReference type="EMBL" id="CGBR01000057">
    <property type="protein sequence ID" value="CFQ76504.1"/>
    <property type="molecule type" value="Genomic_DNA"/>
</dbReference>
<dbReference type="PATRIC" id="fig|630.129.peg.92"/>
<dbReference type="NCBIfam" id="TIGR01901">
    <property type="entry name" value="adhes_NPXG"/>
    <property type="match status" value="1"/>
</dbReference>
<gene>
    <name evidence="3" type="primary">fhaB</name>
    <name evidence="3" type="ORF">ERS137941_04097</name>
</gene>
<dbReference type="KEGG" id="yet:CH48_1545"/>
<evidence type="ECO:0000313" key="4">
    <source>
        <dbReference type="Proteomes" id="UP000048841"/>
    </source>
</evidence>
<evidence type="ECO:0000313" key="3">
    <source>
        <dbReference type="EMBL" id="CFQ76504.1"/>
    </source>
</evidence>
<name>A0A0E1NGY2_YEREN</name>
<feature type="signal peptide" evidence="1">
    <location>
        <begin position="1"/>
        <end position="31"/>
    </location>
</feature>
<sequence length="401" mass="42616">MIIINENKKRRLPTLSIAIMLSVCGISVSHAENIVADGAAPAGQQADIKIEPNISLSVLCSSIMNCGETTTINIQSADKNGLSHNKYTKFDIPHFQDVVILNNILSNEDNGNPNLVNSAAKIILNEVRSPQASLLNGSVALSGQNAHVIIANPSGIDCNGCSFTNMSHLTLTTGVPSFSLNNKLLNFRVIEGEISINRGVKDNSGLNHRMRGGDPAYLNLFSESVKINGKLKADDVLIVAGKNRVKHVYPGQRMGISPLVAYLSIPDHFGSVDVGEMGGMYANRIRIISEGNITNNNEIHSKGAIQMVSGGNIENSLGGDITGGTLLLYSSGKVNNSKGVMMGVDANSKSTIKIKANSLVNTDGKVQAYGKRINVALNNPIENNFGDISVIGGSTITRLKI</sequence>
<proteinExistence type="predicted"/>
<evidence type="ECO:0000259" key="2">
    <source>
        <dbReference type="SMART" id="SM00912"/>
    </source>
</evidence>
<keyword evidence="1" id="KW-0732">Signal</keyword>
<dbReference type="InterPro" id="IPR008638">
    <property type="entry name" value="FhaB/CdiA-like_TPS"/>
</dbReference>
<evidence type="ECO:0000256" key="1">
    <source>
        <dbReference type="SAM" id="SignalP"/>
    </source>
</evidence>
<accession>A0A0E1NGY2</accession>
<feature type="domain" description="Filamentous haemagglutinin FhaB/tRNA nuclease CdiA-like TPS" evidence="2">
    <location>
        <begin position="66"/>
        <end position="181"/>
    </location>
</feature>
<dbReference type="Gene3D" id="2.160.20.10">
    <property type="entry name" value="Single-stranded right-handed beta-helix, Pectin lyase-like"/>
    <property type="match status" value="1"/>
</dbReference>
<dbReference type="SMART" id="SM00912">
    <property type="entry name" value="Haemagg_act"/>
    <property type="match status" value="1"/>
</dbReference>
<reference evidence="3 4" key="1">
    <citation type="submission" date="2015-03" db="EMBL/GenBank/DDBJ databases">
        <authorList>
            <person name="Murphy D."/>
        </authorList>
    </citation>
    <scope>NUCLEOTIDE SEQUENCE [LARGE SCALE GENOMIC DNA]</scope>
    <source>
        <strain evidence="3 4">IP26249</strain>
    </source>
</reference>
<dbReference type="InterPro" id="IPR012334">
    <property type="entry name" value="Pectin_lyas_fold"/>
</dbReference>
<feature type="chain" id="PRO_5009764215" evidence="1">
    <location>
        <begin position="32"/>
        <end position="401"/>
    </location>
</feature>
<organism evidence="3 4">
    <name type="scientific">Yersinia enterocolitica</name>
    <dbReference type="NCBI Taxonomy" id="630"/>
    <lineage>
        <taxon>Bacteria</taxon>
        <taxon>Pseudomonadati</taxon>
        <taxon>Pseudomonadota</taxon>
        <taxon>Gammaproteobacteria</taxon>
        <taxon>Enterobacterales</taxon>
        <taxon>Yersiniaceae</taxon>
        <taxon>Yersinia</taxon>
    </lineage>
</organism>
<protein>
    <submittedName>
        <fullName evidence="3">Large exoprotein involved in heme utilization or adhesion</fullName>
    </submittedName>
</protein>